<evidence type="ECO:0000256" key="3">
    <source>
        <dbReference type="ARBA" id="ARBA00022741"/>
    </source>
</evidence>
<dbReference type="InterPro" id="IPR036784">
    <property type="entry name" value="AK/P_DHK_N_sf"/>
</dbReference>
<dbReference type="InterPro" id="IPR003594">
    <property type="entry name" value="HATPase_dom"/>
</dbReference>
<comment type="similarity">
    <text evidence="1 8">Belongs to the PDK/BCKDK protein kinase family.</text>
</comment>
<feature type="domain" description="Histidine kinase" evidence="9">
    <location>
        <begin position="325"/>
        <end position="441"/>
    </location>
</feature>
<evidence type="ECO:0000256" key="7">
    <source>
        <dbReference type="ARBA" id="ARBA00048201"/>
    </source>
</evidence>
<dbReference type="PANTHER" id="PTHR11947">
    <property type="entry name" value="PYRUVATE DEHYDROGENASE KINASE"/>
    <property type="match status" value="1"/>
</dbReference>
<keyword evidence="5 8" id="KW-0067">ATP-binding</keyword>
<dbReference type="Pfam" id="PF10436">
    <property type="entry name" value="BCDHK_Adom3"/>
    <property type="match status" value="1"/>
</dbReference>
<keyword evidence="3 8" id="KW-0547">Nucleotide-binding</keyword>
<dbReference type="SUPFAM" id="SSF55874">
    <property type="entry name" value="ATPase domain of HSP90 chaperone/DNA topoisomerase II/histidine kinase"/>
    <property type="match status" value="1"/>
</dbReference>
<dbReference type="InterPro" id="IPR039028">
    <property type="entry name" value="BCKD/PDK"/>
</dbReference>
<dbReference type="Gene3D" id="3.30.565.10">
    <property type="entry name" value="Histidine kinase-like ATPase, C-terminal domain"/>
    <property type="match status" value="1"/>
</dbReference>
<comment type="subcellular location">
    <subcellularLocation>
        <location evidence="8">Mitochondrion matrix</location>
    </subcellularLocation>
</comment>
<dbReference type="Pfam" id="PF02518">
    <property type="entry name" value="HATPase_c"/>
    <property type="match status" value="1"/>
</dbReference>
<evidence type="ECO:0000256" key="5">
    <source>
        <dbReference type="ARBA" id="ARBA00022840"/>
    </source>
</evidence>
<dbReference type="InterPro" id="IPR018955">
    <property type="entry name" value="BCDHK/PDK_N"/>
</dbReference>
<protein>
    <recommendedName>
        <fullName evidence="8">Protein-serine/threonine kinase</fullName>
        <ecNumber evidence="8">2.7.11.-</ecNumber>
    </recommendedName>
</protein>
<dbReference type="GO" id="GO:0010906">
    <property type="term" value="P:regulation of glucose metabolic process"/>
    <property type="evidence" value="ECO:0007669"/>
    <property type="project" value="TreeGrafter"/>
</dbReference>
<dbReference type="InterPro" id="IPR036890">
    <property type="entry name" value="HATPase_C_sf"/>
</dbReference>
<dbReference type="PROSITE" id="PS50109">
    <property type="entry name" value="HIS_KIN"/>
    <property type="match status" value="1"/>
</dbReference>
<gene>
    <name evidence="10" type="ORF">NSCI0253_LOCUS12174</name>
</gene>
<evidence type="ECO:0000259" key="9">
    <source>
        <dbReference type="PROSITE" id="PS50109"/>
    </source>
</evidence>
<sequence>MCSLPFKAVVGQARVHLYGHRVSRGPWLLGVQRRRCSGTREGHRVLQHIAEHHVRQFRKYSLDDLLELHKLDPTERLRVLVRELHVGISKIIVCLRDLPLGFSSVGSIQAVIRDYVQDIRDLCQCSPDDEEHMKAAIHAIFIRHRGMLGQIATGLREFQSNLSRSFEPFGNFENTDCAHLSDLVPPVRRIELALDDFFTMRTTLRLLIAHCIQVNPTQGDDLGKGQGMHAMHQLLWRVPDSLRSAKFGSARPQHVGAICMETRPSLILIEAYQHAKYMCHRDFGRASTLLINDIPSDEFLSASSFGIDGTHFPYVDIHLYFVFFEVLKNALLASIRKTSPDKCPPPIRASLNSGTSLLMEDERSVKIADLGEGISKESVRKVWSYFYSTVTPTSRAGEHGRLPLAGRGLGLPVSRVLARYFSGEIDLHSIPKRGTDVYIYV</sequence>
<dbReference type="EC" id="2.7.11.-" evidence="8"/>
<evidence type="ECO:0000256" key="4">
    <source>
        <dbReference type="ARBA" id="ARBA00022777"/>
    </source>
</evidence>
<reference evidence="10" key="1">
    <citation type="submission" date="2021-01" db="EMBL/GenBank/DDBJ databases">
        <authorList>
            <person name="Corre E."/>
            <person name="Pelletier E."/>
            <person name="Niang G."/>
            <person name="Scheremetjew M."/>
            <person name="Finn R."/>
            <person name="Kale V."/>
            <person name="Holt S."/>
            <person name="Cochrane G."/>
            <person name="Meng A."/>
            <person name="Brown T."/>
            <person name="Cohen L."/>
        </authorList>
    </citation>
    <scope>NUCLEOTIDE SEQUENCE</scope>
</reference>
<name>A0A7S1F1Y9_NOCSC</name>
<keyword evidence="4 8" id="KW-0418">Kinase</keyword>
<dbReference type="GO" id="GO:0004740">
    <property type="term" value="F:pyruvate dehydrogenase (acetyl-transferring) kinase activity"/>
    <property type="evidence" value="ECO:0007669"/>
    <property type="project" value="UniProtKB-EC"/>
</dbReference>
<accession>A0A7S1F1Y9</accession>
<evidence type="ECO:0000256" key="2">
    <source>
        <dbReference type="ARBA" id="ARBA00022679"/>
    </source>
</evidence>
<evidence type="ECO:0000256" key="6">
    <source>
        <dbReference type="ARBA" id="ARBA00023128"/>
    </source>
</evidence>
<dbReference type="PANTHER" id="PTHR11947:SF3">
    <property type="entry name" value="[PYRUVATE DEHYDROGENASE (ACETYL-TRANSFERRING)] KINASE, MITOCHONDRIAL"/>
    <property type="match status" value="1"/>
</dbReference>
<proteinExistence type="inferred from homology"/>
<dbReference type="AlphaFoldDB" id="A0A7S1F1Y9"/>
<evidence type="ECO:0000256" key="8">
    <source>
        <dbReference type="RuleBase" id="RU366032"/>
    </source>
</evidence>
<dbReference type="Gene3D" id="1.20.140.20">
    <property type="entry name" value="Alpha-ketoacid/pyruvate dehydrogenase kinase, N-terminal domain"/>
    <property type="match status" value="1"/>
</dbReference>
<organism evidence="10">
    <name type="scientific">Noctiluca scintillans</name>
    <name type="common">Sea sparkle</name>
    <name type="synonym">Red tide dinoflagellate</name>
    <dbReference type="NCBI Taxonomy" id="2966"/>
    <lineage>
        <taxon>Eukaryota</taxon>
        <taxon>Sar</taxon>
        <taxon>Alveolata</taxon>
        <taxon>Dinophyceae</taxon>
        <taxon>Noctilucales</taxon>
        <taxon>Noctilucaceae</taxon>
        <taxon>Noctiluca</taxon>
    </lineage>
</organism>
<evidence type="ECO:0000313" key="10">
    <source>
        <dbReference type="EMBL" id="CAD8837826.1"/>
    </source>
</evidence>
<dbReference type="SUPFAM" id="SSF69012">
    <property type="entry name" value="alpha-ketoacid dehydrogenase kinase, N-terminal domain"/>
    <property type="match status" value="1"/>
</dbReference>
<dbReference type="GO" id="GO:0005524">
    <property type="term" value="F:ATP binding"/>
    <property type="evidence" value="ECO:0007669"/>
    <property type="project" value="UniProtKB-UniRule"/>
</dbReference>
<keyword evidence="6 8" id="KW-0496">Mitochondrion</keyword>
<keyword evidence="2 8" id="KW-0808">Transferase</keyword>
<dbReference type="GO" id="GO:0005759">
    <property type="term" value="C:mitochondrial matrix"/>
    <property type="evidence" value="ECO:0007669"/>
    <property type="project" value="UniProtKB-SubCell"/>
</dbReference>
<dbReference type="InterPro" id="IPR005467">
    <property type="entry name" value="His_kinase_dom"/>
</dbReference>
<evidence type="ECO:0000256" key="1">
    <source>
        <dbReference type="ARBA" id="ARBA00006155"/>
    </source>
</evidence>
<dbReference type="EMBL" id="HBFQ01017484">
    <property type="protein sequence ID" value="CAD8837826.1"/>
    <property type="molecule type" value="Transcribed_RNA"/>
</dbReference>
<comment type="catalytic activity">
    <reaction evidence="7">
        <text>L-seryl-[pyruvate dehydrogenase E1 alpha subunit] + ATP = O-phospho-L-seryl-[pyruvate dehydrogenase E1 alpha subunit] + ADP + H(+)</text>
        <dbReference type="Rhea" id="RHEA:23052"/>
        <dbReference type="Rhea" id="RHEA-COMP:13689"/>
        <dbReference type="Rhea" id="RHEA-COMP:13690"/>
        <dbReference type="ChEBI" id="CHEBI:15378"/>
        <dbReference type="ChEBI" id="CHEBI:29999"/>
        <dbReference type="ChEBI" id="CHEBI:30616"/>
        <dbReference type="ChEBI" id="CHEBI:83421"/>
        <dbReference type="ChEBI" id="CHEBI:456216"/>
        <dbReference type="EC" id="2.7.11.2"/>
    </reaction>
</comment>